<name>A0A366DH12_9HYPH</name>
<reference evidence="1 2" key="1">
    <citation type="submission" date="2018-06" db="EMBL/GenBank/DDBJ databases">
        <title>Genomic Encyclopedia of Type Strains, Phase IV (KMG-IV): sequencing the most valuable type-strain genomes for metagenomic binning, comparative biology and taxonomic classification.</title>
        <authorList>
            <person name="Goeker M."/>
        </authorList>
    </citation>
    <scope>NUCLEOTIDE SEQUENCE [LARGE SCALE GENOMIC DNA]</scope>
    <source>
        <strain evidence="1 2">DSM 25619</strain>
    </source>
</reference>
<accession>A0A366DH12</accession>
<keyword evidence="2" id="KW-1185">Reference proteome</keyword>
<evidence type="ECO:0000313" key="1">
    <source>
        <dbReference type="EMBL" id="RBO89301.1"/>
    </source>
</evidence>
<dbReference type="Proteomes" id="UP000252893">
    <property type="component" value="Unassembled WGS sequence"/>
</dbReference>
<dbReference type="RefSeq" id="WP_113946409.1">
    <property type="nucleotide sequence ID" value="NZ_JBHEEG010000001.1"/>
</dbReference>
<evidence type="ECO:0000313" key="2">
    <source>
        <dbReference type="Proteomes" id="UP000252893"/>
    </source>
</evidence>
<comment type="caution">
    <text evidence="1">The sequence shown here is derived from an EMBL/GenBank/DDBJ whole genome shotgun (WGS) entry which is preliminary data.</text>
</comment>
<gene>
    <name evidence="1" type="ORF">DFR47_11629</name>
</gene>
<protein>
    <submittedName>
        <fullName evidence="1">Uncharacterized protein</fullName>
    </submittedName>
</protein>
<dbReference type="AlphaFoldDB" id="A0A366DH12"/>
<organism evidence="1 2">
    <name type="scientific">Pseudochrobactrum asaccharolyticum</name>
    <dbReference type="NCBI Taxonomy" id="354351"/>
    <lineage>
        <taxon>Bacteria</taxon>
        <taxon>Pseudomonadati</taxon>
        <taxon>Pseudomonadota</taxon>
        <taxon>Alphaproteobacteria</taxon>
        <taxon>Hyphomicrobiales</taxon>
        <taxon>Brucellaceae</taxon>
        <taxon>Pseudochrobactrum</taxon>
    </lineage>
</organism>
<sequence length="60" mass="6261">MANPKKTADDANDGKIVDTEAVKAAPQDLVEMNDPSLTGQQAVAKALQAGNNPVSEHTDE</sequence>
<dbReference type="EMBL" id="QNRH01000016">
    <property type="protein sequence ID" value="RBO89301.1"/>
    <property type="molecule type" value="Genomic_DNA"/>
</dbReference>
<proteinExistence type="predicted"/>